<name>A0AB36RGU3_9HYPH</name>
<sequence>MEAVLVLFVSLLDGTQREPVVLTEAMPHPVCMTLSQPMAAKWQGEHPKHQILGIACADPRQLAAFLGRHSA</sequence>
<comment type="caution">
    <text evidence="1">The sequence shown here is derived from an EMBL/GenBank/DDBJ whole genome shotgun (WGS) entry which is preliminary data.</text>
</comment>
<keyword evidence="2" id="KW-1185">Reference proteome</keyword>
<dbReference type="AlphaFoldDB" id="A0AB36RGU3"/>
<proteinExistence type="predicted"/>
<evidence type="ECO:0000313" key="1">
    <source>
        <dbReference type="EMBL" id="PAQ03706.1"/>
    </source>
</evidence>
<protein>
    <submittedName>
        <fullName evidence="1">Uncharacterized protein</fullName>
    </submittedName>
</protein>
<evidence type="ECO:0000313" key="2">
    <source>
        <dbReference type="Proteomes" id="UP000216215"/>
    </source>
</evidence>
<dbReference type="Proteomes" id="UP000216215">
    <property type="component" value="Unassembled WGS sequence"/>
</dbReference>
<dbReference type="EMBL" id="NPKI01000008">
    <property type="protein sequence ID" value="PAQ03706.1"/>
    <property type="molecule type" value="Genomic_DNA"/>
</dbReference>
<reference evidence="2" key="1">
    <citation type="submission" date="2017-08" db="EMBL/GenBank/DDBJ databases">
        <title>Mesorhizobium wenxinae sp. nov., a novel rhizobial species isolated from root nodules of chickpea (Cicer arietinum L.).</title>
        <authorList>
            <person name="Zhang J."/>
        </authorList>
    </citation>
    <scope>NUCLEOTIDE SEQUENCE [LARGE SCALE GENOMIC DNA]</scope>
    <source>
        <strain evidence="2">USDA 3392</strain>
    </source>
</reference>
<gene>
    <name evidence="1" type="ORF">CIT25_04100</name>
</gene>
<accession>A0AB36RGU3</accession>
<organism evidence="1 2">
    <name type="scientific">Mesorhizobium mediterraneum</name>
    <dbReference type="NCBI Taxonomy" id="43617"/>
    <lineage>
        <taxon>Bacteria</taxon>
        <taxon>Pseudomonadati</taxon>
        <taxon>Pseudomonadota</taxon>
        <taxon>Alphaproteobacteria</taxon>
        <taxon>Hyphomicrobiales</taxon>
        <taxon>Phyllobacteriaceae</taxon>
        <taxon>Mesorhizobium</taxon>
    </lineage>
</organism>